<name>A0A5E6S894_PSEFL</name>
<evidence type="ECO:0000313" key="1">
    <source>
        <dbReference type="EMBL" id="VVM77244.1"/>
    </source>
</evidence>
<dbReference type="InterPro" id="IPR050708">
    <property type="entry name" value="T6SS_VgrG/RHS"/>
</dbReference>
<dbReference type="NCBIfam" id="TIGR03696">
    <property type="entry name" value="Rhs_assc_core"/>
    <property type="match status" value="1"/>
</dbReference>
<dbReference type="PANTHER" id="PTHR32305">
    <property type="match status" value="1"/>
</dbReference>
<dbReference type="EMBL" id="CABVHJ010000006">
    <property type="protein sequence ID" value="VVM77244.1"/>
    <property type="molecule type" value="Genomic_DNA"/>
</dbReference>
<dbReference type="Gene3D" id="2.180.10.10">
    <property type="entry name" value="RHS repeat-associated core"/>
    <property type="match status" value="1"/>
</dbReference>
<dbReference type="AlphaFoldDB" id="A0A5E6S894"/>
<organism evidence="1 2">
    <name type="scientific">Pseudomonas fluorescens</name>
    <dbReference type="NCBI Taxonomy" id="294"/>
    <lineage>
        <taxon>Bacteria</taxon>
        <taxon>Pseudomonadati</taxon>
        <taxon>Pseudomonadota</taxon>
        <taxon>Gammaproteobacteria</taxon>
        <taxon>Pseudomonadales</taxon>
        <taxon>Pseudomonadaceae</taxon>
        <taxon>Pseudomonas</taxon>
    </lineage>
</organism>
<dbReference type="Proteomes" id="UP000327167">
    <property type="component" value="Unassembled WGS sequence"/>
</dbReference>
<reference evidence="1 2" key="1">
    <citation type="submission" date="2019-09" db="EMBL/GenBank/DDBJ databases">
        <authorList>
            <person name="Chandra G."/>
            <person name="Truman W A."/>
        </authorList>
    </citation>
    <scope>NUCLEOTIDE SEQUENCE [LARGE SCALE GENOMIC DNA]</scope>
    <source>
        <strain evidence="1">PS655</strain>
    </source>
</reference>
<proteinExistence type="predicted"/>
<accession>A0A5E6S894</accession>
<protein>
    <submittedName>
        <fullName evidence="1">Uncharacterized protein</fullName>
    </submittedName>
</protein>
<gene>
    <name evidence="1" type="ORF">PS655_02124</name>
</gene>
<evidence type="ECO:0000313" key="2">
    <source>
        <dbReference type="Proteomes" id="UP000327167"/>
    </source>
</evidence>
<dbReference type="PANTHER" id="PTHR32305:SF15">
    <property type="entry name" value="PROTEIN RHSA-RELATED"/>
    <property type="match status" value="1"/>
</dbReference>
<dbReference type="InterPro" id="IPR022385">
    <property type="entry name" value="Rhs_assc_core"/>
</dbReference>
<sequence>MNTHHDTATPTLSVMDPRALAIRSVAYYRHPDQTYIESRITRQIFDAAGRQVASWDPRLWGAAPNPNLATRYTLSGQSVLTDSVDAGWRLSLLSEAGSMCSGWDARGNQSHHQYDALQRPIALIEQAHGGPSQVVERRVYGDATDECALHNQCGQLIRHDDPAGNRHFNGFGLGGAVLVESRRFLIELAPPDWPPEPADREEYLEEKVYVTRQTFIPTGELQRHTDAVGNIKTVHYGVAGKPRATWLLLAGGGKTPKCLVSEICYNAQDQVESEAAGNGVIARAEYSSEDGRLLRLVAAAGVQTPLQDLNYSYDPVGNIVGLEDKAVAVSYFNNQRVEPVSRYRYDSLYQLIEAKGWEVSNPSHGPALPDLLPTPLDPNQRRNYTQTFDYDAAGNLITRHHSGTPGFSMFTSAGNNRSLGQRDDGSLPEESDIVNGFDTCGNQLELLRGQTMVWDVRNQLDQVTLVSRENSTDDCECFRYDRHGHRLRKVSIKQASGRTLRSEVRYLDGLELRYSAGDGEYQVINVELGRTSVQILHWPDGAHADQVRYSYGDLVGSSTLELDAQAGILTLEHYYPFGGTACWAGKSGEVATYKTNRYSGKERDATGLYYYGFRYCAPWLQRWMSPDPAFDGLNLFAMVGNNPICIVDSDGLEGSNAQNRWRRAYAGVVASKDGVWVRTVGPGIIAVDVTGGNELFNRMGMDMGRSVKGDRSLAYLSLDPSMRGKVAGTELGIRLNTVSGENIKLQAGLQNAAVVAYVNGGFFNLKNQASKYVSPFASIGPSKIGGQKQIYAPVPSDYRRHFVTVRMRDGSRIEAGPLLSQGGEAAFPESMLGQTRFLFDPKNNHPGKLGHAGSPNIRSGITLPGGSETGQRTRLAWGNSTGRNETATGYTMPEWSRVMARLEGMSGAGGWSVNLDGGYSAGIGVVGAQGDVLYRRPQEGAPVRSIGNFFAYYQKPQRQGFFKKWFS</sequence>
<dbReference type="RefSeq" id="WP_150650293.1">
    <property type="nucleotide sequence ID" value="NZ_CABVHJ010000006.1"/>
</dbReference>